<comment type="caution">
    <text evidence="2">The sequence shown here is derived from an EMBL/GenBank/DDBJ whole genome shotgun (WGS) entry which is preliminary data.</text>
</comment>
<evidence type="ECO:0000256" key="1">
    <source>
        <dbReference type="SAM" id="Phobius"/>
    </source>
</evidence>
<dbReference type="EMBL" id="DWYY01000063">
    <property type="protein sequence ID" value="HJA92693.1"/>
    <property type="molecule type" value="Genomic_DNA"/>
</dbReference>
<keyword evidence="1" id="KW-0472">Membrane</keyword>
<reference evidence="2" key="2">
    <citation type="submission" date="2021-04" db="EMBL/GenBank/DDBJ databases">
        <authorList>
            <person name="Gilroy R."/>
        </authorList>
    </citation>
    <scope>NUCLEOTIDE SEQUENCE</scope>
    <source>
        <strain evidence="2">CHK179-7159</strain>
    </source>
</reference>
<proteinExistence type="predicted"/>
<feature type="transmembrane region" description="Helical" evidence="1">
    <location>
        <begin position="237"/>
        <end position="258"/>
    </location>
</feature>
<keyword evidence="1" id="KW-0812">Transmembrane</keyword>
<gene>
    <name evidence="2" type="ORF">H9717_06200</name>
</gene>
<evidence type="ECO:0000313" key="3">
    <source>
        <dbReference type="Proteomes" id="UP000886858"/>
    </source>
</evidence>
<feature type="transmembrane region" description="Helical" evidence="1">
    <location>
        <begin position="212"/>
        <end position="231"/>
    </location>
</feature>
<name>A0A9D2I6M4_9FIRM</name>
<dbReference type="InterPro" id="IPR010787">
    <property type="entry name" value="DUF1385"/>
</dbReference>
<dbReference type="PANTHER" id="PTHR42867:SF1">
    <property type="entry name" value="MEMBRANE PROTEIN-RELATED"/>
    <property type="match status" value="1"/>
</dbReference>
<feature type="transmembrane region" description="Helical" evidence="1">
    <location>
        <begin position="147"/>
        <end position="169"/>
    </location>
</feature>
<reference evidence="2" key="1">
    <citation type="journal article" date="2021" name="PeerJ">
        <title>Extensive microbial diversity within the chicken gut microbiome revealed by metagenomics and culture.</title>
        <authorList>
            <person name="Gilroy R."/>
            <person name="Ravi A."/>
            <person name="Getino M."/>
            <person name="Pursley I."/>
            <person name="Horton D.L."/>
            <person name="Alikhan N.F."/>
            <person name="Baker D."/>
            <person name="Gharbi K."/>
            <person name="Hall N."/>
            <person name="Watson M."/>
            <person name="Adriaenssens E.M."/>
            <person name="Foster-Nyarko E."/>
            <person name="Jarju S."/>
            <person name="Secka A."/>
            <person name="Antonio M."/>
            <person name="Oren A."/>
            <person name="Chaudhuri R.R."/>
            <person name="La Ragione R."/>
            <person name="Hildebrand F."/>
            <person name="Pallen M.J."/>
        </authorList>
    </citation>
    <scope>NUCLEOTIDE SEQUENCE</scope>
    <source>
        <strain evidence="2">CHK179-7159</strain>
    </source>
</reference>
<dbReference type="PANTHER" id="PTHR42867">
    <property type="entry name" value="MEMBRANE PROTEIN-RELATED"/>
    <property type="match status" value="1"/>
</dbReference>
<evidence type="ECO:0000313" key="2">
    <source>
        <dbReference type="EMBL" id="HJA92693.1"/>
    </source>
</evidence>
<protein>
    <submittedName>
        <fullName evidence="2">DUF1385 domain-containing protein</fullName>
    </submittedName>
</protein>
<keyword evidence="1" id="KW-1133">Transmembrane helix</keyword>
<dbReference type="Proteomes" id="UP000886858">
    <property type="component" value="Unassembled WGS sequence"/>
</dbReference>
<sequence length="327" mass="36451">MGKKKCGHYSGIGGQAVLEGVMMKNKEEYAVSVRKPDGGIETKKEKYEGILSGRKITKLPFIRGVFNFIDSMVLGMQTLTWSASFYEDEEAEETKADAALDKVTKGNGEKLLMGLTVAFSIVLAVAIFIALPFGISLLFQRFIRNASLLAILEGVVRLVIFLIYVAAIASMKDIRRVYQYHGAEHKCINCVEHGKELNVKNVMKSSRFHKRCGTSFLLFVVLISILLFMFIRVDNPLLRLGLRILLIPVVAGISYEVLRLAGRTDNPLINLISRPGLWLQRLTTREPDESMVEVAIASVEAVFDWKAYLKDEFGYAGEDDAMEGSPS</sequence>
<accession>A0A9D2I6M4</accession>
<dbReference type="Pfam" id="PF07136">
    <property type="entry name" value="DUF1385"/>
    <property type="match status" value="1"/>
</dbReference>
<dbReference type="AlphaFoldDB" id="A0A9D2I6M4"/>
<feature type="transmembrane region" description="Helical" evidence="1">
    <location>
        <begin position="111"/>
        <end position="135"/>
    </location>
</feature>
<organism evidence="2 3">
    <name type="scientific">Candidatus Eisenbergiella merdipullorum</name>
    <dbReference type="NCBI Taxonomy" id="2838553"/>
    <lineage>
        <taxon>Bacteria</taxon>
        <taxon>Bacillati</taxon>
        <taxon>Bacillota</taxon>
        <taxon>Clostridia</taxon>
        <taxon>Lachnospirales</taxon>
        <taxon>Lachnospiraceae</taxon>
        <taxon>Eisenbergiella</taxon>
    </lineage>
</organism>